<dbReference type="GO" id="GO:0000963">
    <property type="term" value="P:mitochondrial RNA processing"/>
    <property type="evidence" value="ECO:0007669"/>
    <property type="project" value="TreeGrafter"/>
</dbReference>
<dbReference type="GO" id="GO:0044528">
    <property type="term" value="P:regulation of mitochondrial mRNA stability"/>
    <property type="evidence" value="ECO:0007669"/>
    <property type="project" value="InterPro"/>
</dbReference>
<dbReference type="GO" id="GO:0005759">
    <property type="term" value="C:mitochondrial matrix"/>
    <property type="evidence" value="ECO:0007669"/>
    <property type="project" value="TreeGrafter"/>
</dbReference>
<dbReference type="SMART" id="SM00952">
    <property type="entry name" value="RAP"/>
    <property type="match status" value="1"/>
</dbReference>
<dbReference type="Pfam" id="PF08373">
    <property type="entry name" value="RAP"/>
    <property type="match status" value="1"/>
</dbReference>
<dbReference type="InterPro" id="IPR013584">
    <property type="entry name" value="RAP"/>
</dbReference>
<dbReference type="Pfam" id="PF06743">
    <property type="entry name" value="FAST_1"/>
    <property type="match status" value="1"/>
</dbReference>
<organism evidence="5 6">
    <name type="scientific">Phrynocephalus forsythii</name>
    <dbReference type="NCBI Taxonomy" id="171643"/>
    <lineage>
        <taxon>Eukaryota</taxon>
        <taxon>Metazoa</taxon>
        <taxon>Chordata</taxon>
        <taxon>Craniata</taxon>
        <taxon>Vertebrata</taxon>
        <taxon>Euteleostomi</taxon>
        <taxon>Lepidosauria</taxon>
        <taxon>Squamata</taxon>
        <taxon>Bifurcata</taxon>
        <taxon>Unidentata</taxon>
        <taxon>Episquamata</taxon>
        <taxon>Toxicofera</taxon>
        <taxon>Iguania</taxon>
        <taxon>Acrodonta</taxon>
        <taxon>Agamidae</taxon>
        <taxon>Agaminae</taxon>
        <taxon>Phrynocephalus</taxon>
    </lineage>
</organism>
<evidence type="ECO:0000313" key="6">
    <source>
        <dbReference type="Proteomes" id="UP001142489"/>
    </source>
</evidence>
<evidence type="ECO:0000313" key="5">
    <source>
        <dbReference type="EMBL" id="KAJ7327258.1"/>
    </source>
</evidence>
<dbReference type="GO" id="GO:0003723">
    <property type="term" value="F:RNA binding"/>
    <property type="evidence" value="ECO:0007669"/>
    <property type="project" value="TreeGrafter"/>
</dbReference>
<comment type="subcellular location">
    <subcellularLocation>
        <location evidence="1">Mitochondrion</location>
    </subcellularLocation>
</comment>
<dbReference type="InterPro" id="IPR010622">
    <property type="entry name" value="FAST_Leu-rich"/>
</dbReference>
<feature type="region of interest" description="Disordered" evidence="3">
    <location>
        <begin position="136"/>
        <end position="173"/>
    </location>
</feature>
<feature type="region of interest" description="Disordered" evidence="3">
    <location>
        <begin position="745"/>
        <end position="766"/>
    </location>
</feature>
<evidence type="ECO:0000256" key="3">
    <source>
        <dbReference type="SAM" id="MobiDB-lite"/>
    </source>
</evidence>
<keyword evidence="6" id="KW-1185">Reference proteome</keyword>
<dbReference type="GO" id="GO:0035770">
    <property type="term" value="C:ribonucleoprotein granule"/>
    <property type="evidence" value="ECO:0007669"/>
    <property type="project" value="TreeGrafter"/>
</dbReference>
<dbReference type="OrthoDB" id="10064757at2759"/>
<evidence type="ECO:0000256" key="2">
    <source>
        <dbReference type="ARBA" id="ARBA00023128"/>
    </source>
</evidence>
<feature type="domain" description="RAP" evidence="4">
    <location>
        <begin position="803"/>
        <end position="863"/>
    </location>
</feature>
<dbReference type="AlphaFoldDB" id="A0A9Q0XU78"/>
<dbReference type="PANTHER" id="PTHR21228:SF70">
    <property type="entry name" value="FAST KINASE DOMAIN-CONTAINING PROTEIN 5, MITOCHONDRIAL"/>
    <property type="match status" value="1"/>
</dbReference>
<accession>A0A9Q0XU78</accession>
<dbReference type="InterPro" id="IPR013579">
    <property type="entry name" value="FAST_2"/>
</dbReference>
<dbReference type="EMBL" id="JAPFRF010000007">
    <property type="protein sequence ID" value="KAJ7327258.1"/>
    <property type="molecule type" value="Genomic_DNA"/>
</dbReference>
<comment type="caution">
    <text evidence="5">The sequence shown here is derived from an EMBL/GenBank/DDBJ whole genome shotgun (WGS) entry which is preliminary data.</text>
</comment>
<feature type="compositionally biased region" description="Basic and acidic residues" evidence="3">
    <location>
        <begin position="136"/>
        <end position="147"/>
    </location>
</feature>
<gene>
    <name evidence="5" type="ORF">JRQ81_017017</name>
</gene>
<sequence length="882" mass="100314">MRFVQEGNMNGRYRLERRMVQRRGSLFPCSLGSDSDNLSSIHVPGTSTRLIIVAMATRIMYGRFAGRSCRAAAFSTTTKVHGQKMLFGKAEESQSTIKAGKEPSAAISIRLWAPLEYRMPFNPSAYPVARHLHHEDASRSLRNRSPEGDSAAVSPKQIRNTHSASPAKRLSKRGGTLLEDDEVLLKQAHMKDGGHDDDDDTDTCSNKGHARIFLKQRLEYRSLCYNREEFSHSLSTEEAEEVLKRVSVLKSSLQPETIAEYFFKLSCLPAEQHRLLLSNVRFDMLCQYSVKKIKMFDAADLITILKAFVTLGIPPSHLMLKNYEREFCRRAWDLSLDQLLLVADLWYCMGCKVPWYWEIMLSCANQRWKKLTLPHLVQLIYIIGEGRRAPEELMQKLDLLVSTHMESLSVEELGVICLGFFKSKHELSEPTVKKIGLKVCAHFPDISDLALVNILKMYRFTYSGHMDFMKQLGQVVPPRIQTITVQSLMHITLACSSLHYLDESLMKSVGLSVPSKVASCRCKDVAKLLWSFGNLNYKPPNEEEFYASLEEQLRVTFHEFQKFPEHLITALIALAFANRFHYDLIDYALSPDFIALSRSRAYCPERDLLTLDGTLEIECPDYTGNRLTSQFREEAMHKVYSSARQTFYEKPEIKTAVSTLEDMLGGPQYIKKHLILPHNRTVDLEIHLDSNQNPLPFNSEPVAAVPLPLRGNSVALTDDLINQLLMRTASSQTLLADVRNEDEKCVQKREVPQNSSLSTGRHSSFSDGVPLTGPLLNALIKPTTSSADPCPRMTQQSPVAMKLAIQVSSRNHYCFGSKHLLGFHSMKMRQLRKIGYVVIEVPPWEWSPLLNQSSFYKQDYLYRKVFGSLDEMKAKCPEESEF</sequence>
<feature type="compositionally biased region" description="Polar residues" evidence="3">
    <location>
        <begin position="752"/>
        <end position="766"/>
    </location>
</feature>
<proteinExistence type="predicted"/>
<dbReference type="PANTHER" id="PTHR21228">
    <property type="entry name" value="FAST LEU-RICH DOMAIN-CONTAINING"/>
    <property type="match status" value="1"/>
</dbReference>
<dbReference type="Pfam" id="PF08368">
    <property type="entry name" value="FAST_2"/>
    <property type="match status" value="1"/>
</dbReference>
<dbReference type="PROSITE" id="PS51286">
    <property type="entry name" value="RAP"/>
    <property type="match status" value="1"/>
</dbReference>
<reference evidence="5" key="1">
    <citation type="journal article" date="2023" name="DNA Res.">
        <title>Chromosome-level genome assembly of Phrynocephalus forsythii using third-generation DNA sequencing and Hi-C analysis.</title>
        <authorList>
            <person name="Qi Y."/>
            <person name="Zhao W."/>
            <person name="Zhao Y."/>
            <person name="Niu C."/>
            <person name="Cao S."/>
            <person name="Zhang Y."/>
        </authorList>
    </citation>
    <scope>NUCLEOTIDE SEQUENCE</scope>
    <source>
        <tissue evidence="5">Muscle</tissue>
    </source>
</reference>
<dbReference type="InterPro" id="IPR050870">
    <property type="entry name" value="FAST_kinase"/>
</dbReference>
<name>A0A9Q0XU78_9SAUR</name>
<protein>
    <recommendedName>
        <fullName evidence="4">RAP domain-containing protein</fullName>
    </recommendedName>
</protein>
<evidence type="ECO:0000259" key="4">
    <source>
        <dbReference type="PROSITE" id="PS51286"/>
    </source>
</evidence>
<keyword evidence="2" id="KW-0496">Mitochondrion</keyword>
<evidence type="ECO:0000256" key="1">
    <source>
        <dbReference type="ARBA" id="ARBA00004173"/>
    </source>
</evidence>
<dbReference type="Proteomes" id="UP001142489">
    <property type="component" value="Unassembled WGS sequence"/>
</dbReference>